<evidence type="ECO:0000256" key="8">
    <source>
        <dbReference type="ARBA" id="ARBA00023192"/>
    </source>
</evidence>
<dbReference type="SUPFAM" id="SSF52402">
    <property type="entry name" value="Adenine nucleotide alpha hydrolases-like"/>
    <property type="match status" value="1"/>
</dbReference>
<reference evidence="14 16" key="1">
    <citation type="journal article" date="2021" name="G3 (Bethesda)">
        <title>Genomic diversity, chromosomal rearrangements, and interspecies hybridization in the ogataea polymorpha species complex.</title>
        <authorList>
            <person name="Hanson S.J."/>
            <person name="Cinneide E.O."/>
            <person name="Salzberg L.I."/>
            <person name="Wolfe K.H."/>
            <person name="McGowan J."/>
            <person name="Fitzpatrick D.A."/>
            <person name="Matlin K."/>
        </authorList>
    </citation>
    <scope>NUCLEOTIDE SEQUENCE</scope>
    <source>
        <strain evidence="15">81-436-3</strain>
        <strain evidence="14">83-405-1</strain>
    </source>
</reference>
<dbReference type="GO" id="GO:0004604">
    <property type="term" value="F:phosphoadenylyl-sulfate reductase (thioredoxin) activity"/>
    <property type="evidence" value="ECO:0007669"/>
    <property type="project" value="UniProtKB-EC"/>
</dbReference>
<dbReference type="Gene3D" id="3.40.50.620">
    <property type="entry name" value="HUPs"/>
    <property type="match status" value="1"/>
</dbReference>
<keyword evidence="5" id="KW-0521">NADP</keyword>
<evidence type="ECO:0000256" key="3">
    <source>
        <dbReference type="ARBA" id="ARBA00013096"/>
    </source>
</evidence>
<dbReference type="NCBIfam" id="TIGR02057">
    <property type="entry name" value="PAPS_reductase"/>
    <property type="match status" value="1"/>
</dbReference>
<evidence type="ECO:0000256" key="7">
    <source>
        <dbReference type="ARBA" id="ARBA00023167"/>
    </source>
</evidence>
<dbReference type="EMBL" id="JAHLUH010000004">
    <property type="protein sequence ID" value="KAG7728672.1"/>
    <property type="molecule type" value="Genomic_DNA"/>
</dbReference>
<dbReference type="GO" id="GO:0005737">
    <property type="term" value="C:cytoplasm"/>
    <property type="evidence" value="ECO:0007669"/>
    <property type="project" value="TreeGrafter"/>
</dbReference>
<evidence type="ECO:0000313" key="17">
    <source>
        <dbReference type="Proteomes" id="UP000738402"/>
    </source>
</evidence>
<evidence type="ECO:0000256" key="10">
    <source>
        <dbReference type="ARBA" id="ARBA00078053"/>
    </source>
</evidence>
<dbReference type="Proteomes" id="UP000738402">
    <property type="component" value="Unassembled WGS sequence"/>
</dbReference>
<feature type="domain" description="Phosphoadenosine phosphosulphate reductase" evidence="13">
    <location>
        <begin position="61"/>
        <end position="237"/>
    </location>
</feature>
<evidence type="ECO:0000256" key="9">
    <source>
        <dbReference type="ARBA" id="ARBA00052536"/>
    </source>
</evidence>
<evidence type="ECO:0000256" key="1">
    <source>
        <dbReference type="ARBA" id="ARBA00004848"/>
    </source>
</evidence>
<dbReference type="GO" id="GO:0019344">
    <property type="term" value="P:cysteine biosynthetic process"/>
    <property type="evidence" value="ECO:0007669"/>
    <property type="project" value="UniProtKB-KW"/>
</dbReference>
<keyword evidence="8" id="KW-0198">Cysteine biosynthesis</keyword>
<evidence type="ECO:0000256" key="4">
    <source>
        <dbReference type="ARBA" id="ARBA00022605"/>
    </source>
</evidence>
<organism evidence="14 17">
    <name type="scientific">Ogataea haglerorum</name>
    <dbReference type="NCBI Taxonomy" id="1937702"/>
    <lineage>
        <taxon>Eukaryota</taxon>
        <taxon>Fungi</taxon>
        <taxon>Dikarya</taxon>
        <taxon>Ascomycota</taxon>
        <taxon>Saccharomycotina</taxon>
        <taxon>Pichiomycetes</taxon>
        <taxon>Pichiales</taxon>
        <taxon>Pichiaceae</taxon>
        <taxon>Ogataea</taxon>
    </lineage>
</organism>
<protein>
    <recommendedName>
        <fullName evidence="3">phosphoadenylyl-sulfate reductase (thioredoxin)</fullName>
        <ecNumber evidence="3">1.8.4.8</ecNumber>
    </recommendedName>
    <alternativeName>
        <fullName evidence="10">3'-phosphoadenylylsulfate reductase</fullName>
    </alternativeName>
    <alternativeName>
        <fullName evidence="12">PAPS reductase, thioredoxin dependent</fullName>
    </alternativeName>
    <alternativeName>
        <fullName evidence="11">PAdoPS reductase</fullName>
    </alternativeName>
</protein>
<sequence length="273" mass="31423">MTKEYYKSKTGSTGKLSSTALLLMTEDIVITDFQLQHLNKMLAKLTPQEILQWSLVSFPNLFQTTAFGLTGLCILDMLDKLDLDPIDLVFIDTLYHFPQTHDLIAKVRAKYPKFKLHIYKPKDCDTAEEFQQKYGDELWSKDELKYDFLAKVEPLQRAHKELKIKAVFTGRRRSQGGARSQLPIIEIDTNLNVIKISPLASWDFGMVESYIKEHNVPYNELLDLGYKSIGDWHSTEPVADGEDERAGRWKGKAKTECGIHQTSKYQQFLNEVK</sequence>
<comment type="caution">
    <text evidence="14">The sequence shown here is derived from an EMBL/GenBank/DDBJ whole genome shotgun (WGS) entry which is preliminary data.</text>
</comment>
<comment type="similarity">
    <text evidence="2">Belongs to the PAPS reductase family. CysH subfamily.</text>
</comment>
<dbReference type="AlphaFoldDB" id="A0AAN6D751"/>
<keyword evidence="6" id="KW-0560">Oxidoreductase</keyword>
<keyword evidence="16" id="KW-1185">Reference proteome</keyword>
<dbReference type="Proteomes" id="UP000697297">
    <property type="component" value="Unassembled WGS sequence"/>
</dbReference>
<dbReference type="CDD" id="cd23945">
    <property type="entry name" value="PAPS_reductase"/>
    <property type="match status" value="1"/>
</dbReference>
<gene>
    <name evidence="14" type="ORF">KL933_001905</name>
    <name evidence="15" type="ORF">KL946_001085</name>
</gene>
<dbReference type="Pfam" id="PF01507">
    <property type="entry name" value="PAPS_reduct"/>
    <property type="match status" value="1"/>
</dbReference>
<evidence type="ECO:0000259" key="13">
    <source>
        <dbReference type="Pfam" id="PF01507"/>
    </source>
</evidence>
<dbReference type="PANTHER" id="PTHR46509">
    <property type="entry name" value="PHOSPHOADENOSINE PHOSPHOSULFATE REDUCTASE"/>
    <property type="match status" value="1"/>
</dbReference>
<evidence type="ECO:0000256" key="2">
    <source>
        <dbReference type="ARBA" id="ARBA00009732"/>
    </source>
</evidence>
<name>A0AAN6D751_9ASCO</name>
<evidence type="ECO:0000256" key="12">
    <source>
        <dbReference type="ARBA" id="ARBA00082553"/>
    </source>
</evidence>
<dbReference type="GO" id="GO:0009086">
    <property type="term" value="P:methionine biosynthetic process"/>
    <property type="evidence" value="ECO:0007669"/>
    <property type="project" value="UniProtKB-KW"/>
</dbReference>
<keyword evidence="7" id="KW-0486">Methionine biosynthesis</keyword>
<dbReference type="NCBIfam" id="NF002537">
    <property type="entry name" value="PRK02090.1"/>
    <property type="match status" value="1"/>
</dbReference>
<evidence type="ECO:0000256" key="11">
    <source>
        <dbReference type="ARBA" id="ARBA00082472"/>
    </source>
</evidence>
<dbReference type="EC" id="1.8.4.8" evidence="3"/>
<dbReference type="InterPro" id="IPR002500">
    <property type="entry name" value="PAPS_reduct_dom"/>
</dbReference>
<accession>A0AAN6D751</accession>
<dbReference type="PIRSF" id="PIRSF000857">
    <property type="entry name" value="PAPS_reductase"/>
    <property type="match status" value="1"/>
</dbReference>
<proteinExistence type="inferred from homology"/>
<dbReference type="GO" id="GO:0019379">
    <property type="term" value="P:sulfate assimilation, phosphoadenylyl sulfate reduction by phosphoadenylyl-sulfate reductase (thioredoxin)"/>
    <property type="evidence" value="ECO:0007669"/>
    <property type="project" value="InterPro"/>
</dbReference>
<evidence type="ECO:0000256" key="6">
    <source>
        <dbReference type="ARBA" id="ARBA00023002"/>
    </source>
</evidence>
<dbReference type="EMBL" id="JAHLUN010000002">
    <property type="protein sequence ID" value="KAG7768267.1"/>
    <property type="molecule type" value="Genomic_DNA"/>
</dbReference>
<evidence type="ECO:0000313" key="16">
    <source>
        <dbReference type="Proteomes" id="UP000697297"/>
    </source>
</evidence>
<dbReference type="InterPro" id="IPR011800">
    <property type="entry name" value="PAPS_reductase_CysH"/>
</dbReference>
<keyword evidence="4" id="KW-0028">Amino-acid biosynthesis</keyword>
<comment type="catalytic activity">
    <reaction evidence="9">
        <text>[thioredoxin]-disulfide + sulfite + adenosine 3',5'-bisphosphate + 2 H(+) = [thioredoxin]-dithiol + 3'-phosphoadenylyl sulfate</text>
        <dbReference type="Rhea" id="RHEA:11724"/>
        <dbReference type="Rhea" id="RHEA-COMP:10698"/>
        <dbReference type="Rhea" id="RHEA-COMP:10700"/>
        <dbReference type="ChEBI" id="CHEBI:15378"/>
        <dbReference type="ChEBI" id="CHEBI:17359"/>
        <dbReference type="ChEBI" id="CHEBI:29950"/>
        <dbReference type="ChEBI" id="CHEBI:50058"/>
        <dbReference type="ChEBI" id="CHEBI:58339"/>
        <dbReference type="ChEBI" id="CHEBI:58343"/>
        <dbReference type="EC" id="1.8.4.8"/>
    </reaction>
</comment>
<dbReference type="PANTHER" id="PTHR46509:SF1">
    <property type="entry name" value="PHOSPHOADENOSINE PHOSPHOSULFATE REDUCTASE"/>
    <property type="match status" value="1"/>
</dbReference>
<evidence type="ECO:0000256" key="5">
    <source>
        <dbReference type="ARBA" id="ARBA00022857"/>
    </source>
</evidence>
<dbReference type="InterPro" id="IPR014729">
    <property type="entry name" value="Rossmann-like_a/b/a_fold"/>
</dbReference>
<dbReference type="InterPro" id="IPR004511">
    <property type="entry name" value="PAPS/APS_Rdtase"/>
</dbReference>
<comment type="pathway">
    <text evidence="1">Sulfur metabolism; hydrogen sulfide biosynthesis; sulfite from sulfate: step 3/3.</text>
</comment>
<dbReference type="FunFam" id="3.40.50.620:FF:000151">
    <property type="entry name" value="Phosphoadenosine phosphosulfate reductase"/>
    <property type="match status" value="1"/>
</dbReference>
<evidence type="ECO:0000313" key="14">
    <source>
        <dbReference type="EMBL" id="KAG7728672.1"/>
    </source>
</evidence>
<dbReference type="NCBIfam" id="TIGR00434">
    <property type="entry name" value="cysH"/>
    <property type="match status" value="1"/>
</dbReference>
<evidence type="ECO:0000313" key="15">
    <source>
        <dbReference type="EMBL" id="KAG7768267.1"/>
    </source>
</evidence>
<dbReference type="HAMAP" id="MF_00063">
    <property type="entry name" value="CysH"/>
    <property type="match status" value="1"/>
</dbReference>